<evidence type="ECO:0000313" key="2">
    <source>
        <dbReference type="EMBL" id="ODM59405.1"/>
    </source>
</evidence>
<evidence type="ECO:0000313" key="3">
    <source>
        <dbReference type="Proteomes" id="UP000094527"/>
    </source>
</evidence>
<name>A0A1D2M0G9_ORCCI</name>
<feature type="chain" id="PRO_5008903342" description="Protein quiver" evidence="1">
    <location>
        <begin position="28"/>
        <end position="172"/>
    </location>
</feature>
<proteinExistence type="predicted"/>
<evidence type="ECO:0008006" key="4">
    <source>
        <dbReference type="Google" id="ProtNLM"/>
    </source>
</evidence>
<sequence>MQCSRLMMLVVLLLVLLSSLEIQLAEGIKCYSCRGCMGKGEEKDCGEKYDRCGEVKQWMALSNMTRTFRFCSDKASEDHVRRLDLTCDVFRPVVNGSTTLSRQCFCSADLCNDVLTDIEMTTTGSANAASLITEYPTLLQLCAPPSHVSPHSFSNDVVSPHLSPVIIVPNML</sequence>
<keyword evidence="3" id="KW-1185">Reference proteome</keyword>
<accession>A0A1D2M0G9</accession>
<gene>
    <name evidence="2" type="ORF">Ocin01_20226</name>
</gene>
<dbReference type="Proteomes" id="UP000094527">
    <property type="component" value="Unassembled WGS sequence"/>
</dbReference>
<comment type="caution">
    <text evidence="2">The sequence shown here is derived from an EMBL/GenBank/DDBJ whole genome shotgun (WGS) entry which is preliminary data.</text>
</comment>
<reference evidence="2 3" key="1">
    <citation type="journal article" date="2016" name="Genome Biol. Evol.">
        <title>Gene Family Evolution Reflects Adaptation to Soil Environmental Stressors in the Genome of the Collembolan Orchesella cincta.</title>
        <authorList>
            <person name="Faddeeva-Vakhrusheva A."/>
            <person name="Derks M.F."/>
            <person name="Anvar S.Y."/>
            <person name="Agamennone V."/>
            <person name="Suring W."/>
            <person name="Smit S."/>
            <person name="van Straalen N.M."/>
            <person name="Roelofs D."/>
        </authorList>
    </citation>
    <scope>NUCLEOTIDE SEQUENCE [LARGE SCALE GENOMIC DNA]</scope>
    <source>
        <tissue evidence="2">Mixed pool</tissue>
    </source>
</reference>
<organism evidence="2 3">
    <name type="scientific">Orchesella cincta</name>
    <name type="common">Springtail</name>
    <name type="synonym">Podura cincta</name>
    <dbReference type="NCBI Taxonomy" id="48709"/>
    <lineage>
        <taxon>Eukaryota</taxon>
        <taxon>Metazoa</taxon>
        <taxon>Ecdysozoa</taxon>
        <taxon>Arthropoda</taxon>
        <taxon>Hexapoda</taxon>
        <taxon>Collembola</taxon>
        <taxon>Entomobryomorpha</taxon>
        <taxon>Entomobryoidea</taxon>
        <taxon>Orchesellidae</taxon>
        <taxon>Orchesellinae</taxon>
        <taxon>Orchesella</taxon>
    </lineage>
</organism>
<dbReference type="InterPro" id="IPR045860">
    <property type="entry name" value="Snake_toxin-like_sf"/>
</dbReference>
<dbReference type="AlphaFoldDB" id="A0A1D2M0G9"/>
<keyword evidence="1" id="KW-0732">Signal</keyword>
<evidence type="ECO:0000256" key="1">
    <source>
        <dbReference type="SAM" id="SignalP"/>
    </source>
</evidence>
<protein>
    <recommendedName>
        <fullName evidence="4">Protein quiver</fullName>
    </recommendedName>
</protein>
<dbReference type="EMBL" id="LJIJ01009020">
    <property type="protein sequence ID" value="ODM59405.1"/>
    <property type="molecule type" value="Genomic_DNA"/>
</dbReference>
<feature type="signal peptide" evidence="1">
    <location>
        <begin position="1"/>
        <end position="27"/>
    </location>
</feature>
<dbReference type="SUPFAM" id="SSF57302">
    <property type="entry name" value="Snake toxin-like"/>
    <property type="match status" value="1"/>
</dbReference>